<name>A0A6I4TBL8_9SPHN</name>
<dbReference type="InterPro" id="IPR003347">
    <property type="entry name" value="JmjC_dom"/>
</dbReference>
<protein>
    <submittedName>
        <fullName evidence="2">Cupin-like domain-containing protein</fullName>
    </submittedName>
</protein>
<dbReference type="Pfam" id="PF13621">
    <property type="entry name" value="Cupin_8"/>
    <property type="match status" value="1"/>
</dbReference>
<dbReference type="PANTHER" id="PTHR12461:SF105">
    <property type="entry name" value="HYPOXIA-INDUCIBLE FACTOR 1-ALPHA INHIBITOR"/>
    <property type="match status" value="1"/>
</dbReference>
<dbReference type="PANTHER" id="PTHR12461">
    <property type="entry name" value="HYPOXIA-INDUCIBLE FACTOR 1 ALPHA INHIBITOR-RELATED"/>
    <property type="match status" value="1"/>
</dbReference>
<dbReference type="EMBL" id="WTYT01000007">
    <property type="protein sequence ID" value="MXO67125.1"/>
    <property type="molecule type" value="Genomic_DNA"/>
</dbReference>
<sequence>MADIAPVREIQISGSEELDALLRMQREPFVLRGLVSDWPLVAAGRSSDDEARSYLLAHHRERPVTYSVGKAGSGGRLFYDENMEVDFATGRGWLDDIFDQMAQAGSDQDAGAVYLASIDLHDYFDGLHEANHVDLGERKLMSSLWVSSRSRVAAHSDFPDNLACVVAGKRRFILFPPDQFGNLYPGPLDNTPAGRPISMVDFHNVDFERFPRFAEALEQAQMVELEPGDALYVPSMWWHHVESLSSFNAMINYWWRDSGRWHDQPQNALFMALLTIRDLPPEEREHWRAQFDHYIFDPDPELAAHVPASARGILDPLTDDTAMRLRSFLLRQLGR</sequence>
<dbReference type="SUPFAM" id="SSF51197">
    <property type="entry name" value="Clavaminate synthase-like"/>
    <property type="match status" value="1"/>
</dbReference>
<keyword evidence="3" id="KW-1185">Reference proteome</keyword>
<proteinExistence type="predicted"/>
<dbReference type="Gene3D" id="2.60.120.650">
    <property type="entry name" value="Cupin"/>
    <property type="match status" value="1"/>
</dbReference>
<comment type="caution">
    <text evidence="2">The sequence shown here is derived from an EMBL/GenBank/DDBJ whole genome shotgun (WGS) entry which is preliminary data.</text>
</comment>
<dbReference type="Proteomes" id="UP000438476">
    <property type="component" value="Unassembled WGS sequence"/>
</dbReference>
<accession>A0A6I4TBL8</accession>
<dbReference type="InterPro" id="IPR041667">
    <property type="entry name" value="Cupin_8"/>
</dbReference>
<evidence type="ECO:0000313" key="3">
    <source>
        <dbReference type="Proteomes" id="UP000438476"/>
    </source>
</evidence>
<dbReference type="OrthoDB" id="479699at2"/>
<reference evidence="2 3" key="1">
    <citation type="submission" date="2019-12" db="EMBL/GenBank/DDBJ databases">
        <title>Genomic-based taxomic classification of the family Erythrobacteraceae.</title>
        <authorList>
            <person name="Xu L."/>
        </authorList>
    </citation>
    <scope>NUCLEOTIDE SEQUENCE [LARGE SCALE GENOMIC DNA]</scope>
    <source>
        <strain evidence="2 3">LMG 29518</strain>
    </source>
</reference>
<dbReference type="SMART" id="SM00558">
    <property type="entry name" value="JmjC"/>
    <property type="match status" value="1"/>
</dbReference>
<dbReference type="AlphaFoldDB" id="A0A6I4TBL8"/>
<evidence type="ECO:0000259" key="1">
    <source>
        <dbReference type="PROSITE" id="PS51184"/>
    </source>
</evidence>
<dbReference type="PROSITE" id="PS51184">
    <property type="entry name" value="JMJC"/>
    <property type="match status" value="1"/>
</dbReference>
<evidence type="ECO:0000313" key="2">
    <source>
        <dbReference type="EMBL" id="MXO67125.1"/>
    </source>
</evidence>
<gene>
    <name evidence="2" type="ORF">GRI91_15275</name>
</gene>
<organism evidence="2 3">
    <name type="scientific">Altericroceibacterium endophyticum</name>
    <dbReference type="NCBI Taxonomy" id="1808508"/>
    <lineage>
        <taxon>Bacteria</taxon>
        <taxon>Pseudomonadati</taxon>
        <taxon>Pseudomonadota</taxon>
        <taxon>Alphaproteobacteria</taxon>
        <taxon>Sphingomonadales</taxon>
        <taxon>Erythrobacteraceae</taxon>
        <taxon>Altericroceibacterium</taxon>
    </lineage>
</organism>
<feature type="domain" description="JmjC" evidence="1">
    <location>
        <begin position="104"/>
        <end position="270"/>
    </location>
</feature>